<reference evidence="2" key="1">
    <citation type="submission" date="2022-07" db="EMBL/GenBank/DDBJ databases">
        <title>The diversity of lipopeptides in the P. syringae complex parallels phylogeny and sheds light on structural diversification during evolutionary history.</title>
        <authorList>
            <person name="Bricout A."/>
            <person name="Morris C.E."/>
            <person name="Chandeysson C."/>
            <person name="Duban M."/>
            <person name="Boistel C."/>
            <person name="Chataigne G."/>
            <person name="Lecouturier D."/>
            <person name="Jacques P."/>
            <person name="Leclere V."/>
            <person name="Rochex A."/>
        </authorList>
    </citation>
    <scope>NUCLEOTIDE SEQUENCE</scope>
    <source>
        <strain evidence="2">LYR0002</strain>
    </source>
</reference>
<proteinExistence type="predicted"/>
<dbReference type="InterPro" id="IPR010998">
    <property type="entry name" value="Integrase_recombinase_N"/>
</dbReference>
<dbReference type="RefSeq" id="WP_255884941.1">
    <property type="nucleotide sequence ID" value="NZ_JANAKN010000120.1"/>
</dbReference>
<dbReference type="GO" id="GO:0003677">
    <property type="term" value="F:DNA binding"/>
    <property type="evidence" value="ECO:0007669"/>
    <property type="project" value="UniProtKB-KW"/>
</dbReference>
<name>A0AAW5JGL0_PSESS</name>
<organism evidence="2 3">
    <name type="scientific">Pseudomonas savastanoi</name>
    <name type="common">Pseudomonas syringae pv. savastanoi</name>
    <dbReference type="NCBI Taxonomy" id="29438"/>
    <lineage>
        <taxon>Bacteria</taxon>
        <taxon>Pseudomonadati</taxon>
        <taxon>Pseudomonadota</taxon>
        <taxon>Gammaproteobacteria</taxon>
        <taxon>Pseudomonadales</taxon>
        <taxon>Pseudomonadaceae</taxon>
        <taxon>Pseudomonas</taxon>
    </lineage>
</organism>
<sequence length="743" mass="83703">MDIDPRPLFGSASTLRAYAHTGAQRSPCSPRGYLDQFPHELKATEAFELAVQHLDNYREVPSFERMRTSVERLLLWVLLIRRKTIFQLDKSDAFDFIWFVQDPPSTWLGEKSMLRYVKAVNDGLIRGLVPNPRWRPFTIGCLPAETQTLHGILNACSLFYTHLVKLSVVVRNPFEELLSRTPMQSSTTPTIESFLTATDWDLIVYAAGRLAIKNPRVHERTLFAVAAISQLNITHSEFFDSASEVITLDCFIGVEGNWILRLDSGDVAVPNTFIEEDLKRFCDFRGLSLADGNSPLIPRVRGVGQTTRRSIIKLITSAFQEASRYAADPESFLAAGKAWIYAEASLPKVHQRKPSAASSNVHRATPPGPQPLFSDFKNVRGKGEDVADHADTLLFLASCPGDASPSQSYTLGKRFLYTLKSKHTYEAYRKFVERLLLWSMLVKLKPIQFLTQIDLHEFSEFSKAPPGSWVRTTLEHRFIKICAGSRARTAAVTAANPAWRPYRLPIHADARPGPVSYHASNETVSGQFAVIRSFYNFLLSEGTVDSNPLLNRAAFLSYGLQKKASPRKRQGITEEVFRHVIEGCMENLDGFHMIRMIFIIYTINELQLSWAEVRDHGRSFTLDMFKADGEDSWYASINTKGAQTKVVPVNRNYIETVLNPYAEFVSSRGVSGVSEQWLFSSLTGNESISVYRITRVLNEVCRAAALKIQQEGHSNAVVERLRHVTINDLANAPKPAAYMNQWL</sequence>
<dbReference type="Gene3D" id="1.10.150.130">
    <property type="match status" value="1"/>
</dbReference>
<protein>
    <submittedName>
        <fullName evidence="2">Uncharacterized protein</fullName>
    </submittedName>
</protein>
<comment type="caution">
    <text evidence="2">The sequence shown here is derived from an EMBL/GenBank/DDBJ whole genome shotgun (WGS) entry which is preliminary data.</text>
</comment>
<gene>
    <name evidence="2" type="ORF">NLO85_26825</name>
</gene>
<dbReference type="SUPFAM" id="SSF56349">
    <property type="entry name" value="DNA breaking-rejoining enzymes"/>
    <property type="match status" value="1"/>
</dbReference>
<dbReference type="AlphaFoldDB" id="A0AAW5JGL0"/>
<evidence type="ECO:0000256" key="1">
    <source>
        <dbReference type="ARBA" id="ARBA00023125"/>
    </source>
</evidence>
<dbReference type="Proteomes" id="UP001206018">
    <property type="component" value="Unassembled WGS sequence"/>
</dbReference>
<dbReference type="InterPro" id="IPR011010">
    <property type="entry name" value="DNA_brk_join_enz"/>
</dbReference>
<evidence type="ECO:0000313" key="3">
    <source>
        <dbReference type="Proteomes" id="UP001206018"/>
    </source>
</evidence>
<accession>A0AAW5JGL0</accession>
<dbReference type="EMBL" id="JANAKN010000120">
    <property type="protein sequence ID" value="MCQ3024061.1"/>
    <property type="molecule type" value="Genomic_DNA"/>
</dbReference>
<keyword evidence="1" id="KW-0238">DNA-binding</keyword>
<evidence type="ECO:0000313" key="2">
    <source>
        <dbReference type="EMBL" id="MCQ3024061.1"/>
    </source>
</evidence>